<comment type="pathway">
    <text evidence="1">Protein modification; protein ubiquitination.</text>
</comment>
<dbReference type="CDD" id="cd14733">
    <property type="entry name" value="BACK"/>
    <property type="match status" value="1"/>
</dbReference>
<dbReference type="PROSITE" id="PS50097">
    <property type="entry name" value="BTB"/>
    <property type="match status" value="1"/>
</dbReference>
<reference evidence="3 4" key="1">
    <citation type="journal article" date="2024" name="Nat. Commun.">
        <title>Phylogenomics reveals the evolutionary origins of lichenization in chlorophyte algae.</title>
        <authorList>
            <person name="Puginier C."/>
            <person name="Libourel C."/>
            <person name="Otte J."/>
            <person name="Skaloud P."/>
            <person name="Haon M."/>
            <person name="Grisel S."/>
            <person name="Petersen M."/>
            <person name="Berrin J.G."/>
            <person name="Delaux P.M."/>
            <person name="Dal Grande F."/>
            <person name="Keller J."/>
        </authorList>
    </citation>
    <scope>NUCLEOTIDE SEQUENCE [LARGE SCALE GENOMIC DNA]</scope>
    <source>
        <strain evidence="3 4">SAG 2523</strain>
    </source>
</reference>
<keyword evidence="4" id="KW-1185">Reference proteome</keyword>
<feature type="domain" description="BTB" evidence="2">
    <location>
        <begin position="26"/>
        <end position="99"/>
    </location>
</feature>
<evidence type="ECO:0000256" key="1">
    <source>
        <dbReference type="ARBA" id="ARBA00004906"/>
    </source>
</evidence>
<accession>A0AAW1SXI7</accession>
<dbReference type="EMBL" id="JALJOV010000782">
    <property type="protein sequence ID" value="KAK9861292.1"/>
    <property type="molecule type" value="Genomic_DNA"/>
</dbReference>
<proteinExistence type="predicted"/>
<gene>
    <name evidence="3" type="ORF">WJX84_006978</name>
</gene>
<evidence type="ECO:0000313" key="4">
    <source>
        <dbReference type="Proteomes" id="UP001485043"/>
    </source>
</evidence>
<organism evidence="3 4">
    <name type="scientific">Apatococcus fuscideae</name>
    <dbReference type="NCBI Taxonomy" id="2026836"/>
    <lineage>
        <taxon>Eukaryota</taxon>
        <taxon>Viridiplantae</taxon>
        <taxon>Chlorophyta</taxon>
        <taxon>core chlorophytes</taxon>
        <taxon>Trebouxiophyceae</taxon>
        <taxon>Chlorellales</taxon>
        <taxon>Chlorellaceae</taxon>
        <taxon>Apatococcus</taxon>
    </lineage>
</organism>
<dbReference type="SMART" id="SM00225">
    <property type="entry name" value="BTB"/>
    <property type="match status" value="1"/>
</dbReference>
<dbReference type="Pfam" id="PF00651">
    <property type="entry name" value="BTB"/>
    <property type="match status" value="1"/>
</dbReference>
<dbReference type="InterPro" id="IPR011333">
    <property type="entry name" value="SKP1/BTB/POZ_sf"/>
</dbReference>
<protein>
    <recommendedName>
        <fullName evidence="2">BTB domain-containing protein</fullName>
    </recommendedName>
</protein>
<evidence type="ECO:0000313" key="3">
    <source>
        <dbReference type="EMBL" id="KAK9861292.1"/>
    </source>
</evidence>
<dbReference type="Proteomes" id="UP001485043">
    <property type="component" value="Unassembled WGS sequence"/>
</dbReference>
<evidence type="ECO:0000259" key="2">
    <source>
        <dbReference type="PROSITE" id="PS50097"/>
    </source>
</evidence>
<sequence>MQSRQGESRLKLTYLEHTIAGYEDFADIILVVADLHLPVHSQLLARESRVMANLLRDLAEPPTWRSPFVADQEMLRGCEPEDVIIFLTVLYRGAGAATSPASVAEACAVYRLADFFDAPHLLDLSCKYLRKPAKDLLSPSMCEDGPVKWLLVADRLRMQEFSRSCISFIAEHFDKLWEDPRLKELSAACLFELLLKVHHHGQLHLYKTSYTGRPRDNLLWGPRASYSGRME</sequence>
<comment type="caution">
    <text evidence="3">The sequence shown here is derived from an EMBL/GenBank/DDBJ whole genome shotgun (WGS) entry which is preliminary data.</text>
</comment>
<dbReference type="SUPFAM" id="SSF54695">
    <property type="entry name" value="POZ domain"/>
    <property type="match status" value="1"/>
</dbReference>
<dbReference type="AlphaFoldDB" id="A0AAW1SXI7"/>
<dbReference type="InterPro" id="IPR000210">
    <property type="entry name" value="BTB/POZ_dom"/>
</dbReference>
<dbReference type="Gene3D" id="3.30.710.10">
    <property type="entry name" value="Potassium Channel Kv1.1, Chain A"/>
    <property type="match status" value="1"/>
</dbReference>
<name>A0AAW1SXI7_9CHLO</name>